<dbReference type="Gene3D" id="3.30.565.10">
    <property type="entry name" value="Histidine kinase-like ATPase, C-terminal domain"/>
    <property type="match status" value="1"/>
</dbReference>
<keyword evidence="9" id="KW-0472">Membrane</keyword>
<gene>
    <name evidence="12" type="ORF">HNR40_005916</name>
</gene>
<dbReference type="Pfam" id="PF13796">
    <property type="entry name" value="Sensor"/>
    <property type="match status" value="1"/>
</dbReference>
<protein>
    <recommendedName>
        <fullName evidence="2">histidine kinase</fullName>
        <ecNumber evidence="2">2.7.13.3</ecNumber>
    </recommendedName>
</protein>
<evidence type="ECO:0000256" key="6">
    <source>
        <dbReference type="ARBA" id="ARBA00022777"/>
    </source>
</evidence>
<evidence type="ECO:0000256" key="3">
    <source>
        <dbReference type="ARBA" id="ARBA00022553"/>
    </source>
</evidence>
<evidence type="ECO:0000313" key="13">
    <source>
        <dbReference type="Proteomes" id="UP000568380"/>
    </source>
</evidence>
<dbReference type="InterPro" id="IPR025828">
    <property type="entry name" value="Put_sensor_dom"/>
</dbReference>
<dbReference type="GO" id="GO:0046983">
    <property type="term" value="F:protein dimerization activity"/>
    <property type="evidence" value="ECO:0007669"/>
    <property type="project" value="InterPro"/>
</dbReference>
<feature type="domain" description="Signal transduction histidine kinase subgroup 3 dimerisation and phosphoacceptor" evidence="10">
    <location>
        <begin position="231"/>
        <end position="296"/>
    </location>
</feature>
<evidence type="ECO:0000256" key="1">
    <source>
        <dbReference type="ARBA" id="ARBA00000085"/>
    </source>
</evidence>
<dbReference type="RefSeq" id="WP_184966909.1">
    <property type="nucleotide sequence ID" value="NZ_JACHIN010000008.1"/>
</dbReference>
<keyword evidence="4" id="KW-0808">Transferase</keyword>
<dbReference type="EMBL" id="JACHIN010000008">
    <property type="protein sequence ID" value="MBB5080429.1"/>
    <property type="molecule type" value="Genomic_DNA"/>
</dbReference>
<dbReference type="GO" id="GO:0005524">
    <property type="term" value="F:ATP binding"/>
    <property type="evidence" value="ECO:0007669"/>
    <property type="project" value="UniProtKB-KW"/>
</dbReference>
<accession>A0A7W8A6J3</accession>
<dbReference type="PANTHER" id="PTHR24421:SF10">
    <property type="entry name" value="NITRATE_NITRITE SENSOR PROTEIN NARQ"/>
    <property type="match status" value="1"/>
</dbReference>
<feature type="domain" description="Putative sensor" evidence="11">
    <location>
        <begin position="33"/>
        <end position="202"/>
    </location>
</feature>
<dbReference type="InterPro" id="IPR036890">
    <property type="entry name" value="HATPase_C_sf"/>
</dbReference>
<evidence type="ECO:0000259" key="10">
    <source>
        <dbReference type="Pfam" id="PF07730"/>
    </source>
</evidence>
<name>A0A7W8A6J3_9ACTN</name>
<dbReference type="EC" id="2.7.13.3" evidence="2"/>
<keyword evidence="13" id="KW-1185">Reference proteome</keyword>
<organism evidence="12 13">
    <name type="scientific">Nonomuraea endophytica</name>
    <dbReference type="NCBI Taxonomy" id="714136"/>
    <lineage>
        <taxon>Bacteria</taxon>
        <taxon>Bacillati</taxon>
        <taxon>Actinomycetota</taxon>
        <taxon>Actinomycetes</taxon>
        <taxon>Streptosporangiales</taxon>
        <taxon>Streptosporangiaceae</taxon>
        <taxon>Nonomuraea</taxon>
    </lineage>
</organism>
<dbReference type="Proteomes" id="UP000568380">
    <property type="component" value="Unassembled WGS sequence"/>
</dbReference>
<keyword evidence="9" id="KW-1133">Transmembrane helix</keyword>
<dbReference type="GO" id="GO:0000155">
    <property type="term" value="F:phosphorelay sensor kinase activity"/>
    <property type="evidence" value="ECO:0007669"/>
    <property type="project" value="InterPro"/>
</dbReference>
<comment type="catalytic activity">
    <reaction evidence="1">
        <text>ATP + protein L-histidine = ADP + protein N-phospho-L-histidine.</text>
        <dbReference type="EC" id="2.7.13.3"/>
    </reaction>
</comment>
<dbReference type="AlphaFoldDB" id="A0A7W8A6J3"/>
<keyword evidence="3" id="KW-0597">Phosphoprotein</keyword>
<comment type="caution">
    <text evidence="12">The sequence shown here is derived from an EMBL/GenBank/DDBJ whole genome shotgun (WGS) entry which is preliminary data.</text>
</comment>
<evidence type="ECO:0000256" key="2">
    <source>
        <dbReference type="ARBA" id="ARBA00012438"/>
    </source>
</evidence>
<dbReference type="GO" id="GO:0016020">
    <property type="term" value="C:membrane"/>
    <property type="evidence" value="ECO:0007669"/>
    <property type="project" value="InterPro"/>
</dbReference>
<feature type="transmembrane region" description="Helical" evidence="9">
    <location>
        <begin position="117"/>
        <end position="147"/>
    </location>
</feature>
<dbReference type="Gene3D" id="1.20.5.1930">
    <property type="match status" value="1"/>
</dbReference>
<reference evidence="12 13" key="1">
    <citation type="submission" date="2020-08" db="EMBL/GenBank/DDBJ databases">
        <title>Genomic Encyclopedia of Type Strains, Phase IV (KMG-IV): sequencing the most valuable type-strain genomes for metagenomic binning, comparative biology and taxonomic classification.</title>
        <authorList>
            <person name="Goeker M."/>
        </authorList>
    </citation>
    <scope>NUCLEOTIDE SEQUENCE [LARGE SCALE GENOMIC DNA]</scope>
    <source>
        <strain evidence="12 13">DSM 45385</strain>
    </source>
</reference>
<dbReference type="SUPFAM" id="SSF55874">
    <property type="entry name" value="ATPase domain of HSP90 chaperone/DNA topoisomerase II/histidine kinase"/>
    <property type="match status" value="1"/>
</dbReference>
<proteinExistence type="predicted"/>
<keyword evidence="7" id="KW-0067">ATP-binding</keyword>
<feature type="transmembrane region" description="Helical" evidence="9">
    <location>
        <begin position="167"/>
        <end position="193"/>
    </location>
</feature>
<keyword evidence="8" id="KW-0902">Two-component regulatory system</keyword>
<dbReference type="Pfam" id="PF07730">
    <property type="entry name" value="HisKA_3"/>
    <property type="match status" value="1"/>
</dbReference>
<keyword evidence="6 12" id="KW-0418">Kinase</keyword>
<evidence type="ECO:0000256" key="5">
    <source>
        <dbReference type="ARBA" id="ARBA00022741"/>
    </source>
</evidence>
<evidence type="ECO:0000259" key="11">
    <source>
        <dbReference type="Pfam" id="PF13796"/>
    </source>
</evidence>
<dbReference type="PANTHER" id="PTHR24421">
    <property type="entry name" value="NITRATE/NITRITE SENSOR PROTEIN NARX-RELATED"/>
    <property type="match status" value="1"/>
</dbReference>
<keyword evidence="9" id="KW-0812">Transmembrane</keyword>
<evidence type="ECO:0000313" key="12">
    <source>
        <dbReference type="EMBL" id="MBB5080429.1"/>
    </source>
</evidence>
<dbReference type="InterPro" id="IPR011712">
    <property type="entry name" value="Sig_transdc_His_kin_sub3_dim/P"/>
</dbReference>
<keyword evidence="5" id="KW-0547">Nucleotide-binding</keyword>
<dbReference type="InterPro" id="IPR050482">
    <property type="entry name" value="Sensor_HK_TwoCompSys"/>
</dbReference>
<evidence type="ECO:0000256" key="7">
    <source>
        <dbReference type="ARBA" id="ARBA00022840"/>
    </source>
</evidence>
<feature type="transmembrane region" description="Helical" evidence="9">
    <location>
        <begin position="31"/>
        <end position="63"/>
    </location>
</feature>
<evidence type="ECO:0000256" key="4">
    <source>
        <dbReference type="ARBA" id="ARBA00022679"/>
    </source>
</evidence>
<sequence>MRIVGIEGGPWEGLVRAPARVPLSSRPWRSVAYLLGGFLVALVWLAGTVVLLVVGVVTVPIVVGVPLLRLLPRWAETLGRVERARLRLVDGRPAPDPHHGRPLLREAATWREAGHGLLLCLLGPLNAVALLVLALLVGGPLLAPFWRLLPFAPSANPSWQKVTSDPALAWGASLAGLVLLVLAAYLVTAVAAAEAGLARTLLTQPPEEELELRLIEVDRSRARLADAFDSERRRLERDLHDGTQQRLTGLMMTLGLVKMELAGADPEARKLVERAHREAGETLAELQDLVRGIHPPILTDRGLEGALAEAAERCPVPVTVRVETSHGRPPESVESALYFAGCEALTNLAKHSGASGAELLLRDAPGRIVLQVSDDGAGGADTAAGTGLVGLADRVAAVGGTVSLSSPEGGGTTLRVEVTWTS</sequence>
<evidence type="ECO:0000256" key="9">
    <source>
        <dbReference type="SAM" id="Phobius"/>
    </source>
</evidence>
<evidence type="ECO:0000256" key="8">
    <source>
        <dbReference type="ARBA" id="ARBA00023012"/>
    </source>
</evidence>